<dbReference type="Gene3D" id="1.20.1740.10">
    <property type="entry name" value="Amino acid/polyamine transporter I"/>
    <property type="match status" value="1"/>
</dbReference>
<feature type="transmembrane region" description="Helical" evidence="7">
    <location>
        <begin position="159"/>
        <end position="179"/>
    </location>
</feature>
<keyword evidence="2" id="KW-0813">Transport</keyword>
<dbReference type="OrthoDB" id="3900342at2759"/>
<feature type="transmembrane region" description="Helical" evidence="7">
    <location>
        <begin position="199"/>
        <end position="220"/>
    </location>
</feature>
<evidence type="ECO:0000256" key="1">
    <source>
        <dbReference type="ARBA" id="ARBA00004141"/>
    </source>
</evidence>
<feature type="domain" description="Amino acid permease/ SLC12A" evidence="8">
    <location>
        <begin position="88"/>
        <end position="582"/>
    </location>
</feature>
<dbReference type="Proteomes" id="UP000037136">
    <property type="component" value="Unassembled WGS sequence"/>
</dbReference>
<evidence type="ECO:0000256" key="4">
    <source>
        <dbReference type="ARBA" id="ARBA00022989"/>
    </source>
</evidence>
<feature type="transmembrane region" description="Helical" evidence="7">
    <location>
        <begin position="384"/>
        <end position="404"/>
    </location>
</feature>
<evidence type="ECO:0000256" key="2">
    <source>
        <dbReference type="ARBA" id="ARBA00022448"/>
    </source>
</evidence>
<organism evidence="9 10">
    <name type="scientific">Ophiocordyceps unilateralis</name>
    <name type="common">Zombie-ant fungus</name>
    <name type="synonym">Torrubia unilateralis</name>
    <dbReference type="NCBI Taxonomy" id="268505"/>
    <lineage>
        <taxon>Eukaryota</taxon>
        <taxon>Fungi</taxon>
        <taxon>Dikarya</taxon>
        <taxon>Ascomycota</taxon>
        <taxon>Pezizomycotina</taxon>
        <taxon>Sordariomycetes</taxon>
        <taxon>Hypocreomycetidae</taxon>
        <taxon>Hypocreales</taxon>
        <taxon>Ophiocordycipitaceae</taxon>
        <taxon>Ophiocordyceps</taxon>
    </lineage>
</organism>
<evidence type="ECO:0000256" key="5">
    <source>
        <dbReference type="ARBA" id="ARBA00023136"/>
    </source>
</evidence>
<feature type="region of interest" description="Disordered" evidence="6">
    <location>
        <begin position="31"/>
        <end position="61"/>
    </location>
</feature>
<keyword evidence="5 7" id="KW-0472">Membrane</keyword>
<keyword evidence="3 7" id="KW-0812">Transmembrane</keyword>
<accession>A0A2A9PMF5</accession>
<dbReference type="Pfam" id="PF00324">
    <property type="entry name" value="AA_permease"/>
    <property type="match status" value="1"/>
</dbReference>
<comment type="subcellular location">
    <subcellularLocation>
        <location evidence="1">Membrane</location>
        <topology evidence="1">Multi-pass membrane protein</topology>
    </subcellularLocation>
</comment>
<evidence type="ECO:0000256" key="7">
    <source>
        <dbReference type="SAM" id="Phobius"/>
    </source>
</evidence>
<dbReference type="PANTHER" id="PTHR43495:SF5">
    <property type="entry name" value="GAMMA-AMINOBUTYRIC ACID PERMEASE"/>
    <property type="match status" value="1"/>
</dbReference>
<feature type="transmembrane region" description="Helical" evidence="7">
    <location>
        <begin position="318"/>
        <end position="340"/>
    </location>
</feature>
<keyword evidence="4 7" id="KW-1133">Transmembrane helix</keyword>
<dbReference type="PANTHER" id="PTHR43495">
    <property type="entry name" value="GABA PERMEASE"/>
    <property type="match status" value="1"/>
</dbReference>
<feature type="transmembrane region" description="Helical" evidence="7">
    <location>
        <begin position="232"/>
        <end position="251"/>
    </location>
</feature>
<feature type="transmembrane region" description="Helical" evidence="7">
    <location>
        <begin position="263"/>
        <end position="289"/>
    </location>
</feature>
<evidence type="ECO:0000256" key="6">
    <source>
        <dbReference type="SAM" id="MobiDB-lite"/>
    </source>
</evidence>
<sequence>MLDDEAEIHTWLPDWLQTAIVLGSAPAAQSAPAGQGLLDGRPAPLPVTDRPSPSPGGGDSFVRREKVVLVTPSQDRMVNRKLRGINLSMIAVNATLGSGLYWTGGQVLKIGGPLAAPLSFLLPGLLAWAVMQCVTEMLCIWPIPGALSVYVSEFVDVELGIAVGVAYWFTYSVSFAALIATSAAEIHLWFRKSKVFDGVVIYLLIPVTLVLINSFEVEIYGWLEVAGSSIKITCLVVVMVLVGVLMNVWRAPVTFDRGVTNNWVTAFAICLSMATFAYVGVEVVAASALEARWPKKKTKSSARPGEELLISKTVKFSAVYIPILATVAYTLAALLASLSIDRSNCDLPRLSWIRSSCVSEQQSGAASIFVVIAKNSSRPMLKDVFNVILVFSVLTCANTNLYVASRTLFGLTTRLDGSPAQHVLLRFLAWFGKTNRRKVPLRALIFSAVAFLWVPFLQLDEGKDIAEFIEILAKMGTTGVVIVWACECWAFIRFYRCIWRHRYALKLHNVGQVRRWDFDSIDEYPYRSHGQPFVAYAALAGCLFILVISNGAPLWNGFHLTPFLAFFFLPLVFLALWVLLKVTRGARWSLVDLNNATKVVNKLRDLHDIRQGAS</sequence>
<feature type="transmembrane region" description="Helical" evidence="7">
    <location>
        <begin position="85"/>
        <end position="105"/>
    </location>
</feature>
<comment type="caution">
    <text evidence="9">The sequence shown here is derived from an EMBL/GenBank/DDBJ whole genome shotgun (WGS) entry which is preliminary data.</text>
</comment>
<keyword evidence="10" id="KW-1185">Reference proteome</keyword>
<dbReference type="InterPro" id="IPR004841">
    <property type="entry name" value="AA-permease/SLC12A_dom"/>
</dbReference>
<proteinExistence type="predicted"/>
<feature type="transmembrane region" description="Helical" evidence="7">
    <location>
        <begin position="471"/>
        <end position="492"/>
    </location>
</feature>
<evidence type="ECO:0000313" key="10">
    <source>
        <dbReference type="Proteomes" id="UP000037136"/>
    </source>
</evidence>
<evidence type="ECO:0000259" key="8">
    <source>
        <dbReference type="Pfam" id="PF00324"/>
    </source>
</evidence>
<name>A0A2A9PMF5_OPHUN</name>
<evidence type="ECO:0000256" key="3">
    <source>
        <dbReference type="ARBA" id="ARBA00022692"/>
    </source>
</evidence>
<dbReference type="AlphaFoldDB" id="A0A2A9PMF5"/>
<feature type="transmembrane region" description="Helical" evidence="7">
    <location>
        <begin position="533"/>
        <end position="552"/>
    </location>
</feature>
<feature type="transmembrane region" description="Helical" evidence="7">
    <location>
        <begin position="125"/>
        <end position="147"/>
    </location>
</feature>
<feature type="transmembrane region" description="Helical" evidence="7">
    <location>
        <begin position="558"/>
        <end position="580"/>
    </location>
</feature>
<dbReference type="EMBL" id="LAZP02000042">
    <property type="protein sequence ID" value="PFH62087.1"/>
    <property type="molecule type" value="Genomic_DNA"/>
</dbReference>
<reference evidence="9 10" key="1">
    <citation type="journal article" date="2015" name="BMC Genomics">
        <title>Gene expression during zombie ant biting behavior reflects the complexity underlying fungal parasitic behavioral manipulation.</title>
        <authorList>
            <person name="de Bekker C."/>
            <person name="Ohm R.A."/>
            <person name="Loreto R.G."/>
            <person name="Sebastian A."/>
            <person name="Albert I."/>
            <person name="Merrow M."/>
            <person name="Brachmann A."/>
            <person name="Hughes D.P."/>
        </authorList>
    </citation>
    <scope>NUCLEOTIDE SEQUENCE [LARGE SCALE GENOMIC DNA]</scope>
    <source>
        <strain evidence="9 10">SC16a</strain>
    </source>
</reference>
<dbReference type="STRING" id="268505.A0A2A9PMF5"/>
<gene>
    <name evidence="9" type="ORF">XA68_15178</name>
</gene>
<feature type="transmembrane region" description="Helical" evidence="7">
    <location>
        <begin position="439"/>
        <end position="459"/>
    </location>
</feature>
<evidence type="ECO:0000313" key="9">
    <source>
        <dbReference type="EMBL" id="PFH62087.1"/>
    </source>
</evidence>
<reference evidence="9 10" key="2">
    <citation type="journal article" date="2017" name="Sci. Rep.">
        <title>Ant-infecting Ophiocordyceps genomes reveal a high diversity of potential behavioral manipulation genes and a possible major role for enterotoxins.</title>
        <authorList>
            <person name="de Bekker C."/>
            <person name="Ohm R.A."/>
            <person name="Evans H.C."/>
            <person name="Brachmann A."/>
            <person name="Hughes D.P."/>
        </authorList>
    </citation>
    <scope>NUCLEOTIDE SEQUENCE [LARGE SCALE GENOMIC DNA]</scope>
    <source>
        <strain evidence="9 10">SC16a</strain>
    </source>
</reference>
<dbReference type="GO" id="GO:0016020">
    <property type="term" value="C:membrane"/>
    <property type="evidence" value="ECO:0007669"/>
    <property type="project" value="UniProtKB-SubCell"/>
</dbReference>
<dbReference type="GO" id="GO:0055085">
    <property type="term" value="P:transmembrane transport"/>
    <property type="evidence" value="ECO:0007669"/>
    <property type="project" value="InterPro"/>
</dbReference>
<protein>
    <recommendedName>
        <fullName evidence="8">Amino acid permease/ SLC12A domain-containing protein</fullName>
    </recommendedName>
</protein>